<dbReference type="RefSeq" id="WP_076649266.1">
    <property type="nucleotide sequence ID" value="NZ_FTPS01000001.1"/>
</dbReference>
<reference evidence="2 3" key="1">
    <citation type="submission" date="2017-01" db="EMBL/GenBank/DDBJ databases">
        <authorList>
            <person name="Mah S.A."/>
            <person name="Swanson W.J."/>
            <person name="Moy G.W."/>
            <person name="Vacquier V.D."/>
        </authorList>
    </citation>
    <scope>NUCLEOTIDE SEQUENCE [LARGE SCALE GENOMIC DNA]</scope>
    <source>
        <strain evidence="2 3">DSM 21219</strain>
    </source>
</reference>
<dbReference type="InterPro" id="IPR006311">
    <property type="entry name" value="TAT_signal"/>
</dbReference>
<keyword evidence="1" id="KW-0732">Signal</keyword>
<organism evidence="2 3">
    <name type="scientific">Pontibaca methylaminivorans</name>
    <dbReference type="NCBI Taxonomy" id="515897"/>
    <lineage>
        <taxon>Bacteria</taxon>
        <taxon>Pseudomonadati</taxon>
        <taxon>Pseudomonadota</taxon>
        <taxon>Alphaproteobacteria</taxon>
        <taxon>Rhodobacterales</taxon>
        <taxon>Roseobacteraceae</taxon>
        <taxon>Pontibaca</taxon>
    </lineage>
</organism>
<feature type="signal peptide" evidence="1">
    <location>
        <begin position="1"/>
        <end position="23"/>
    </location>
</feature>
<evidence type="ECO:0008006" key="4">
    <source>
        <dbReference type="Google" id="ProtNLM"/>
    </source>
</evidence>
<evidence type="ECO:0000256" key="1">
    <source>
        <dbReference type="SAM" id="SignalP"/>
    </source>
</evidence>
<proteinExistence type="predicted"/>
<dbReference type="OrthoDB" id="7779191at2"/>
<dbReference type="Proteomes" id="UP000192455">
    <property type="component" value="Unassembled WGS sequence"/>
</dbReference>
<name>A0A1R3WUA5_9RHOB</name>
<dbReference type="AlphaFoldDB" id="A0A1R3WUA5"/>
<dbReference type="STRING" id="515897.SAMN05421849_1576"/>
<accession>A0A1R3WUA5</accession>
<evidence type="ECO:0000313" key="2">
    <source>
        <dbReference type="EMBL" id="SIT81911.1"/>
    </source>
</evidence>
<dbReference type="EMBL" id="FTPS01000001">
    <property type="protein sequence ID" value="SIT81911.1"/>
    <property type="molecule type" value="Genomic_DNA"/>
</dbReference>
<keyword evidence="3" id="KW-1185">Reference proteome</keyword>
<dbReference type="PROSITE" id="PS51318">
    <property type="entry name" value="TAT"/>
    <property type="match status" value="1"/>
</dbReference>
<feature type="chain" id="PRO_5013114093" description="Tat (Twin-arginine translocation) pathway signal sequence" evidence="1">
    <location>
        <begin position="24"/>
        <end position="115"/>
    </location>
</feature>
<sequence>MNRRSFLAAAPAAAVTGALPASAETDTPVMRLFREWQRLESAAHAAEGDEYERLHDLRWENEKRMIREPSRSALDVLLKITAWTGFGEGDLEHDSPYIPIIWEEARALVNSTPQR</sequence>
<evidence type="ECO:0000313" key="3">
    <source>
        <dbReference type="Proteomes" id="UP000192455"/>
    </source>
</evidence>
<gene>
    <name evidence="2" type="ORF">SAMN05421849_1576</name>
</gene>
<protein>
    <recommendedName>
        <fullName evidence="4">Tat (Twin-arginine translocation) pathway signal sequence</fullName>
    </recommendedName>
</protein>